<protein>
    <submittedName>
        <fullName evidence="1">Uncharacterized protein</fullName>
    </submittedName>
</protein>
<proteinExistence type="predicted"/>
<comment type="caution">
    <text evidence="1">The sequence shown here is derived from an EMBL/GenBank/DDBJ whole genome shotgun (WGS) entry which is preliminary data.</text>
</comment>
<accession>A0A813K9F0</accession>
<gene>
    <name evidence="1" type="ORF">PGLA2088_LOCUS28330</name>
</gene>
<organism evidence="1 2">
    <name type="scientific">Polarella glacialis</name>
    <name type="common">Dinoflagellate</name>
    <dbReference type="NCBI Taxonomy" id="89957"/>
    <lineage>
        <taxon>Eukaryota</taxon>
        <taxon>Sar</taxon>
        <taxon>Alveolata</taxon>
        <taxon>Dinophyceae</taxon>
        <taxon>Suessiales</taxon>
        <taxon>Suessiaceae</taxon>
        <taxon>Polarella</taxon>
    </lineage>
</organism>
<dbReference type="Proteomes" id="UP000626109">
    <property type="component" value="Unassembled WGS sequence"/>
</dbReference>
<dbReference type="AlphaFoldDB" id="A0A813K9F0"/>
<sequence length="340" mass="36973">MAAPLVQPPDGHVYYFAIGVMANPESLHSRNLHPVRSYAAEISDFELAFFGPEGFAAARAKPGASFHGVLHLMRPDEKTMLDKIEACYVEAPGCAHVYNCKISENIAAQGEGAGGCGCPLRDGDEVSCSVYIESEEKIKQVDDSTITKPPSQRYIDVISKGCRYFGVAEEHLQWLSNLEVRPRKKDGEFQRLSFKLKDGLEACEEPTQDILSSGGTNFTGTQLPEFAAVEVATRSGAACPAGGDGSSAKDSSSTMLSIYCGLVLEWTGEVTGPLYDLLQPMSGGKDIIFGVTRNIYDPYYGIPASAEAMSAEHRKAMEDFLTFHKATQDNFRICGRIVEE</sequence>
<evidence type="ECO:0000313" key="1">
    <source>
        <dbReference type="EMBL" id="CAE8693281.1"/>
    </source>
</evidence>
<dbReference type="EMBL" id="CAJNNW010027826">
    <property type="protein sequence ID" value="CAE8693281.1"/>
    <property type="molecule type" value="Genomic_DNA"/>
</dbReference>
<reference evidence="1" key="1">
    <citation type="submission" date="2021-02" db="EMBL/GenBank/DDBJ databases">
        <authorList>
            <person name="Dougan E. K."/>
            <person name="Rhodes N."/>
            <person name="Thang M."/>
            <person name="Chan C."/>
        </authorList>
    </citation>
    <scope>NUCLEOTIDE SEQUENCE</scope>
</reference>
<dbReference type="Gene3D" id="3.10.490.10">
    <property type="entry name" value="Gamma-glutamyl cyclotransferase-like"/>
    <property type="match status" value="1"/>
</dbReference>
<dbReference type="InterPro" id="IPR013024">
    <property type="entry name" value="GGCT-like"/>
</dbReference>
<name>A0A813K9F0_POLGL</name>
<evidence type="ECO:0000313" key="2">
    <source>
        <dbReference type="Proteomes" id="UP000626109"/>
    </source>
</evidence>
<dbReference type="CDD" id="cd06661">
    <property type="entry name" value="GGCT_like"/>
    <property type="match status" value="1"/>
</dbReference>